<dbReference type="InterPro" id="IPR041033">
    <property type="entry name" value="SpaA_PFL_dom_1"/>
</dbReference>
<dbReference type="Gene3D" id="2.60.40.740">
    <property type="match status" value="1"/>
</dbReference>
<evidence type="ECO:0000259" key="3">
    <source>
        <dbReference type="Pfam" id="PF16569"/>
    </source>
</evidence>
<sequence length="559" mass="58311">MNSITKRLLAGVAAAATLLSGMALTGSAMAADTAINTADVTADQTLTVKAADGVLAGKNLYAVKLASYSAAQTDGEYITGYDLADGGYATAVDTALNEAGISHATEYSASNPMVWVVQHLLDSSTSPYSGQLRDFLTKLANQQTIKGAFVDANKMIVAEDGNTATKSVPAGIYAVFDVAADTGDTVVSIPMLNGTTINGKTIAGKTLGEVDYKATNPTVDKKIVEGSERVDSNVAAIGDTITYELTTTIPNYTGYDQGYYLALNDTLSKGLTFGQITSVKVEGVDTEYKDNATFYAKTDLSDVSSADIYNGGKSFSILFAPTAGTDGKQTSDITKQADLFPVGKRITVQYTATLNANAVIGQDNNQAGNPNKVNLTYSRNPNGTEQGTTEDHAVKTYTGAFTLHKVGPDNQALAGAHFSVTKGGETVKFIKNADDTVYTVDPNGSVTEVVTPVSGTVEIKGLNGEYAVKETSSPLGATALPAFTVTVTVSKNDGSYTVTNTRDANQLVSAAAGDTITVKNVRNLLEMPKTGATWLAIYAVMAVLCGAGAFLLLRSKKNA</sequence>
<feature type="chain" id="PRO_5031000062" evidence="2">
    <location>
        <begin position="31"/>
        <end position="559"/>
    </location>
</feature>
<proteinExistence type="predicted"/>
<dbReference type="Gene3D" id="2.60.40.10">
    <property type="entry name" value="Immunoglobulins"/>
    <property type="match status" value="1"/>
</dbReference>
<keyword evidence="1" id="KW-0472">Membrane</keyword>
<dbReference type="Pfam" id="PF17802">
    <property type="entry name" value="SpaA"/>
    <property type="match status" value="1"/>
</dbReference>
<evidence type="ECO:0000256" key="1">
    <source>
        <dbReference type="SAM" id="Phobius"/>
    </source>
</evidence>
<dbReference type="Proteomes" id="UP000529710">
    <property type="component" value="Unassembled WGS sequence"/>
</dbReference>
<dbReference type="InterPro" id="IPR026466">
    <property type="entry name" value="Fim_isopep_form_D2_dom"/>
</dbReference>
<dbReference type="InterPro" id="IPR013783">
    <property type="entry name" value="Ig-like_fold"/>
</dbReference>
<feature type="domain" description="Gram-positive pilin backbone subunit 2 Cna-B-like" evidence="3">
    <location>
        <begin position="237"/>
        <end position="381"/>
    </location>
</feature>
<keyword evidence="6" id="KW-1185">Reference proteome</keyword>
<reference evidence="5 6" key="1">
    <citation type="submission" date="2020-02" db="EMBL/GenBank/DDBJ databases">
        <title>Characterization of phylogenetic diversity of novel bifidobacterial species isolated in Czech ZOOs.</title>
        <authorList>
            <person name="Lugli G.A."/>
            <person name="Vera N.B."/>
            <person name="Ventura M."/>
        </authorList>
    </citation>
    <scope>NUCLEOTIDE SEQUENCE [LARGE SCALE GENOMIC DNA]</scope>
    <source>
        <strain evidence="5 6">DSM 109960</strain>
    </source>
</reference>
<evidence type="ECO:0000256" key="2">
    <source>
        <dbReference type="SAM" id="SignalP"/>
    </source>
</evidence>
<protein>
    <submittedName>
        <fullName evidence="5">Fimbrial isopeptide formation D2 domain-containing protein</fullName>
    </submittedName>
</protein>
<feature type="signal peptide" evidence="2">
    <location>
        <begin position="1"/>
        <end position="30"/>
    </location>
</feature>
<feature type="domain" description="SpaA-like prealbumin fold" evidence="4">
    <location>
        <begin position="400"/>
        <end position="500"/>
    </location>
</feature>
<dbReference type="NCBIfam" id="TIGR04226">
    <property type="entry name" value="RrgB_K2N_iso_D2"/>
    <property type="match status" value="1"/>
</dbReference>
<organism evidence="5 6">
    <name type="scientific">Bifidobacterium erythrocebi</name>
    <dbReference type="NCBI Taxonomy" id="2675325"/>
    <lineage>
        <taxon>Bacteria</taxon>
        <taxon>Bacillati</taxon>
        <taxon>Actinomycetota</taxon>
        <taxon>Actinomycetes</taxon>
        <taxon>Bifidobacteriales</taxon>
        <taxon>Bifidobacteriaceae</taxon>
        <taxon>Bifidobacterium</taxon>
    </lineage>
</organism>
<dbReference type="RefSeq" id="WP_169078555.1">
    <property type="nucleotide sequence ID" value="NZ_JAAIIF010000005.1"/>
</dbReference>
<dbReference type="InterPro" id="IPR032334">
    <property type="entry name" value="GramPos_pilinBB"/>
</dbReference>
<feature type="transmembrane region" description="Helical" evidence="1">
    <location>
        <begin position="532"/>
        <end position="553"/>
    </location>
</feature>
<gene>
    <name evidence="5" type="ORF">G1C98_0271</name>
</gene>
<keyword evidence="1" id="KW-1133">Transmembrane helix</keyword>
<name>A0A7Y0HSU9_9BIFI</name>
<dbReference type="AlphaFoldDB" id="A0A7Y0HSU9"/>
<keyword evidence="1" id="KW-0812">Transmembrane</keyword>
<evidence type="ECO:0000313" key="6">
    <source>
        <dbReference type="Proteomes" id="UP000529710"/>
    </source>
</evidence>
<comment type="caution">
    <text evidence="5">The sequence shown here is derived from an EMBL/GenBank/DDBJ whole genome shotgun (WGS) entry which is preliminary data.</text>
</comment>
<accession>A0A7Y0HSU9</accession>
<keyword evidence="2" id="KW-0732">Signal</keyword>
<dbReference type="GO" id="GO:0005975">
    <property type="term" value="P:carbohydrate metabolic process"/>
    <property type="evidence" value="ECO:0007669"/>
    <property type="project" value="UniProtKB-ARBA"/>
</dbReference>
<dbReference type="EMBL" id="JAAIIF010000005">
    <property type="protein sequence ID" value="NMM95535.1"/>
    <property type="molecule type" value="Genomic_DNA"/>
</dbReference>
<dbReference type="Pfam" id="PF16569">
    <property type="entry name" value="GramPos_pilinBB"/>
    <property type="match status" value="1"/>
</dbReference>
<evidence type="ECO:0000313" key="5">
    <source>
        <dbReference type="EMBL" id="NMM95535.1"/>
    </source>
</evidence>
<evidence type="ECO:0000259" key="4">
    <source>
        <dbReference type="Pfam" id="PF17802"/>
    </source>
</evidence>